<dbReference type="AlphaFoldDB" id="A0A1A8P5W5"/>
<proteinExistence type="predicted"/>
<evidence type="ECO:0000313" key="1">
    <source>
        <dbReference type="EMBL" id="SBR76397.1"/>
    </source>
</evidence>
<sequence>PLALWTDLSVSGTTRQSENHTFFIHMKHELPLDANTSCVLCS</sequence>
<reference evidence="1" key="2">
    <citation type="submission" date="2016-06" db="EMBL/GenBank/DDBJ databases">
        <title>The genome of a short-lived fish provides insights into sex chromosome evolution and the genetic control of aging.</title>
        <authorList>
            <person name="Reichwald K."/>
            <person name="Felder M."/>
            <person name="Petzold A."/>
            <person name="Koch P."/>
            <person name="Groth M."/>
            <person name="Platzer M."/>
        </authorList>
    </citation>
    <scope>NUCLEOTIDE SEQUENCE</scope>
    <source>
        <tissue evidence="1">Brain</tissue>
    </source>
</reference>
<protein>
    <submittedName>
        <fullName evidence="1">WD repeat domain 65</fullName>
    </submittedName>
</protein>
<organism evidence="1">
    <name type="scientific">Nothobranchius pienaari</name>
    <dbReference type="NCBI Taxonomy" id="704102"/>
    <lineage>
        <taxon>Eukaryota</taxon>
        <taxon>Metazoa</taxon>
        <taxon>Chordata</taxon>
        <taxon>Craniata</taxon>
        <taxon>Vertebrata</taxon>
        <taxon>Euteleostomi</taxon>
        <taxon>Actinopterygii</taxon>
        <taxon>Neopterygii</taxon>
        <taxon>Teleostei</taxon>
        <taxon>Neoteleostei</taxon>
        <taxon>Acanthomorphata</taxon>
        <taxon>Ovalentaria</taxon>
        <taxon>Atherinomorphae</taxon>
        <taxon>Cyprinodontiformes</taxon>
        <taxon>Nothobranchiidae</taxon>
        <taxon>Nothobranchius</taxon>
    </lineage>
</organism>
<feature type="non-terminal residue" evidence="1">
    <location>
        <position position="42"/>
    </location>
</feature>
<reference evidence="1" key="1">
    <citation type="submission" date="2016-05" db="EMBL/GenBank/DDBJ databases">
        <authorList>
            <person name="Lavstsen T."/>
            <person name="Jespersen J.S."/>
        </authorList>
    </citation>
    <scope>NUCLEOTIDE SEQUENCE</scope>
    <source>
        <tissue evidence="1">Brain</tissue>
    </source>
</reference>
<accession>A0A1A8P5W5</accession>
<dbReference type="EMBL" id="HAEG01006312">
    <property type="protein sequence ID" value="SBR76397.1"/>
    <property type="molecule type" value="Transcribed_RNA"/>
</dbReference>
<name>A0A1A8P5W5_9TELE</name>
<feature type="non-terminal residue" evidence="1">
    <location>
        <position position="1"/>
    </location>
</feature>
<gene>
    <name evidence="1" type="primary">WDR65</name>
</gene>